<organism evidence="7">
    <name type="scientific">Notodromas monacha</name>
    <dbReference type="NCBI Taxonomy" id="399045"/>
    <lineage>
        <taxon>Eukaryota</taxon>
        <taxon>Metazoa</taxon>
        <taxon>Ecdysozoa</taxon>
        <taxon>Arthropoda</taxon>
        <taxon>Crustacea</taxon>
        <taxon>Oligostraca</taxon>
        <taxon>Ostracoda</taxon>
        <taxon>Podocopa</taxon>
        <taxon>Podocopida</taxon>
        <taxon>Cypridocopina</taxon>
        <taxon>Cypridoidea</taxon>
        <taxon>Cyprididae</taxon>
        <taxon>Notodromas</taxon>
    </lineage>
</organism>
<keyword evidence="2 6" id="KW-0812">Transmembrane</keyword>
<keyword evidence="4 6" id="KW-0472">Membrane</keyword>
<keyword evidence="8" id="KW-1185">Reference proteome</keyword>
<sequence length="207" mass="22562">MKCRSHCGTRVKLQVNFPANLTAKLWTVEMSNCEIILEGAEGEPEQRLEILEIHERPGKFKRALPALPLPLAIIFCIINFVLPGFGTIFAGTYARLSSRDTEQVRILSSTGAAMTSSATNNAQTNDSPIIQAPPVPPLTKQEKFSLNIGAGILQLLGTPIFLVGWIWSINWGIVLISLSMQKRMETAKNTGEAESNNASLLAETGKT</sequence>
<dbReference type="EMBL" id="OA882774">
    <property type="protein sequence ID" value="CAD7276871.1"/>
    <property type="molecule type" value="Genomic_DNA"/>
</dbReference>
<dbReference type="InterPro" id="IPR026673">
    <property type="entry name" value="SPEC3/Stum"/>
</dbReference>
<accession>A0A7R9BKR0</accession>
<evidence type="ECO:0000256" key="1">
    <source>
        <dbReference type="ARBA" id="ARBA00004141"/>
    </source>
</evidence>
<dbReference type="Pfam" id="PF15795">
    <property type="entry name" value="Spec3"/>
    <property type="match status" value="2"/>
</dbReference>
<evidence type="ECO:0000313" key="7">
    <source>
        <dbReference type="EMBL" id="CAD7276871.1"/>
    </source>
</evidence>
<evidence type="ECO:0000256" key="5">
    <source>
        <dbReference type="SAM" id="MobiDB-lite"/>
    </source>
</evidence>
<dbReference type="Proteomes" id="UP000678499">
    <property type="component" value="Unassembled WGS sequence"/>
</dbReference>
<dbReference type="OrthoDB" id="361532at2759"/>
<evidence type="ECO:0000256" key="3">
    <source>
        <dbReference type="ARBA" id="ARBA00022989"/>
    </source>
</evidence>
<dbReference type="PANTHER" id="PTHR21676">
    <property type="entry name" value="PROTEIN STUM"/>
    <property type="match status" value="1"/>
</dbReference>
<comment type="subcellular location">
    <subcellularLocation>
        <location evidence="1">Membrane</location>
        <topology evidence="1">Multi-pass membrane protein</topology>
    </subcellularLocation>
</comment>
<proteinExistence type="predicted"/>
<dbReference type="PANTHER" id="PTHR21676:SF1">
    <property type="entry name" value="PROTEIN STUM HOMOLOG"/>
    <property type="match status" value="1"/>
</dbReference>
<dbReference type="AlphaFoldDB" id="A0A7R9BKR0"/>
<keyword evidence="3 6" id="KW-1133">Transmembrane helix</keyword>
<feature type="compositionally biased region" description="Polar residues" evidence="5">
    <location>
        <begin position="188"/>
        <end position="199"/>
    </location>
</feature>
<feature type="region of interest" description="Disordered" evidence="5">
    <location>
        <begin position="188"/>
        <end position="207"/>
    </location>
</feature>
<reference evidence="7" key="1">
    <citation type="submission" date="2020-11" db="EMBL/GenBank/DDBJ databases">
        <authorList>
            <person name="Tran Van P."/>
        </authorList>
    </citation>
    <scope>NUCLEOTIDE SEQUENCE</scope>
</reference>
<dbReference type="EMBL" id="CAJPEX010000737">
    <property type="protein sequence ID" value="CAG0917023.1"/>
    <property type="molecule type" value="Genomic_DNA"/>
</dbReference>
<evidence type="ECO:0000256" key="6">
    <source>
        <dbReference type="SAM" id="Phobius"/>
    </source>
</evidence>
<name>A0A7R9BKR0_9CRUS</name>
<feature type="transmembrane region" description="Helical" evidence="6">
    <location>
        <begin position="66"/>
        <end position="90"/>
    </location>
</feature>
<evidence type="ECO:0000256" key="4">
    <source>
        <dbReference type="ARBA" id="ARBA00023136"/>
    </source>
</evidence>
<feature type="transmembrane region" description="Helical" evidence="6">
    <location>
        <begin position="152"/>
        <end position="178"/>
    </location>
</feature>
<evidence type="ECO:0000256" key="2">
    <source>
        <dbReference type="ARBA" id="ARBA00022692"/>
    </source>
</evidence>
<gene>
    <name evidence="7" type="ORF">NMOB1V02_LOCUS4619</name>
</gene>
<evidence type="ECO:0008006" key="9">
    <source>
        <dbReference type="Google" id="ProtNLM"/>
    </source>
</evidence>
<dbReference type="GO" id="GO:0016020">
    <property type="term" value="C:membrane"/>
    <property type="evidence" value="ECO:0007669"/>
    <property type="project" value="UniProtKB-SubCell"/>
</dbReference>
<protein>
    <recommendedName>
        <fullName evidence="9">Transmembrane protein</fullName>
    </recommendedName>
</protein>
<evidence type="ECO:0000313" key="8">
    <source>
        <dbReference type="Proteomes" id="UP000678499"/>
    </source>
</evidence>